<dbReference type="AlphaFoldDB" id="A9FH36"/>
<name>A9FH36_SORC5</name>
<protein>
    <recommendedName>
        <fullName evidence="5">Secreted protein</fullName>
    </recommendedName>
</protein>
<dbReference type="KEGG" id="scl:sce8009"/>
<evidence type="ECO:0000256" key="1">
    <source>
        <dbReference type="SAM" id="MobiDB-lite"/>
    </source>
</evidence>
<feature type="chain" id="PRO_5002737763" description="Secreted protein" evidence="2">
    <location>
        <begin position="24"/>
        <end position="118"/>
    </location>
</feature>
<accession>A9FH36</accession>
<gene>
    <name evidence="3" type="ordered locus">sce8009</name>
</gene>
<evidence type="ECO:0000313" key="3">
    <source>
        <dbReference type="EMBL" id="CAN98179.1"/>
    </source>
</evidence>
<keyword evidence="4" id="KW-1185">Reference proteome</keyword>
<dbReference type="BioCyc" id="SCEL448385:SCE_RS41010-MONOMER"/>
<proteinExistence type="predicted"/>
<feature type="compositionally biased region" description="Pro residues" evidence="1">
    <location>
        <begin position="107"/>
        <end position="118"/>
    </location>
</feature>
<evidence type="ECO:0000313" key="4">
    <source>
        <dbReference type="Proteomes" id="UP000002139"/>
    </source>
</evidence>
<reference evidence="3 4" key="1">
    <citation type="journal article" date="2007" name="Nat. Biotechnol.">
        <title>Complete genome sequence of the myxobacterium Sorangium cellulosum.</title>
        <authorList>
            <person name="Schneiker S."/>
            <person name="Perlova O."/>
            <person name="Kaiser O."/>
            <person name="Gerth K."/>
            <person name="Alici A."/>
            <person name="Altmeyer M.O."/>
            <person name="Bartels D."/>
            <person name="Bekel T."/>
            <person name="Beyer S."/>
            <person name="Bode E."/>
            <person name="Bode H.B."/>
            <person name="Bolten C.J."/>
            <person name="Choudhuri J.V."/>
            <person name="Doss S."/>
            <person name="Elnakady Y.A."/>
            <person name="Frank B."/>
            <person name="Gaigalat L."/>
            <person name="Goesmann A."/>
            <person name="Groeger C."/>
            <person name="Gross F."/>
            <person name="Jelsbak L."/>
            <person name="Jelsbak L."/>
            <person name="Kalinowski J."/>
            <person name="Kegler C."/>
            <person name="Knauber T."/>
            <person name="Konietzny S."/>
            <person name="Kopp M."/>
            <person name="Krause L."/>
            <person name="Krug D."/>
            <person name="Linke B."/>
            <person name="Mahmud T."/>
            <person name="Martinez-Arias R."/>
            <person name="McHardy A.C."/>
            <person name="Merai M."/>
            <person name="Meyer F."/>
            <person name="Mormann S."/>
            <person name="Munoz-Dorado J."/>
            <person name="Perez J."/>
            <person name="Pradella S."/>
            <person name="Rachid S."/>
            <person name="Raddatz G."/>
            <person name="Rosenau F."/>
            <person name="Rueckert C."/>
            <person name="Sasse F."/>
            <person name="Scharfe M."/>
            <person name="Schuster S.C."/>
            <person name="Suen G."/>
            <person name="Treuner-Lange A."/>
            <person name="Velicer G.J."/>
            <person name="Vorholter F.-J."/>
            <person name="Weissman K.J."/>
            <person name="Welch R.D."/>
            <person name="Wenzel S.C."/>
            <person name="Whitworth D.E."/>
            <person name="Wilhelm S."/>
            <person name="Wittmann C."/>
            <person name="Bloecker H."/>
            <person name="Puehler A."/>
            <person name="Mueller R."/>
        </authorList>
    </citation>
    <scope>NUCLEOTIDE SEQUENCE [LARGE SCALE GENOMIC DNA]</scope>
    <source>
        <strain evidence="4">So ce56</strain>
    </source>
</reference>
<feature type="region of interest" description="Disordered" evidence="1">
    <location>
        <begin position="97"/>
        <end position="118"/>
    </location>
</feature>
<feature type="signal peptide" evidence="2">
    <location>
        <begin position="1"/>
        <end position="23"/>
    </location>
</feature>
<evidence type="ECO:0000256" key="2">
    <source>
        <dbReference type="SAM" id="SignalP"/>
    </source>
</evidence>
<dbReference type="HOGENOM" id="CLU_167618_0_0_7"/>
<organism evidence="3 4">
    <name type="scientific">Sorangium cellulosum (strain So ce56)</name>
    <name type="common">Polyangium cellulosum (strain So ce56)</name>
    <dbReference type="NCBI Taxonomy" id="448385"/>
    <lineage>
        <taxon>Bacteria</taxon>
        <taxon>Pseudomonadati</taxon>
        <taxon>Myxococcota</taxon>
        <taxon>Polyangia</taxon>
        <taxon>Polyangiales</taxon>
        <taxon>Polyangiaceae</taxon>
        <taxon>Sorangium</taxon>
    </lineage>
</organism>
<dbReference type="EMBL" id="AM746676">
    <property type="protein sequence ID" value="CAN98179.1"/>
    <property type="molecule type" value="Genomic_DNA"/>
</dbReference>
<dbReference type="Proteomes" id="UP000002139">
    <property type="component" value="Chromosome"/>
</dbReference>
<dbReference type="RefSeq" id="WP_012240618.1">
    <property type="nucleotide sequence ID" value="NC_010162.1"/>
</dbReference>
<keyword evidence="2" id="KW-0732">Signal</keyword>
<sequence>MISTIRSALARCPVRALQLAALALTLATTGCDKVGCFEYTEIEWTENGRACPSQDEALAYFGSDSCGGEVASVDSEAEYDGDYCCYDITKRDEYGGTCTSPGGRISPPQPAPAPSPPN</sequence>
<evidence type="ECO:0008006" key="5">
    <source>
        <dbReference type="Google" id="ProtNLM"/>
    </source>
</evidence>
<dbReference type="PROSITE" id="PS51257">
    <property type="entry name" value="PROKAR_LIPOPROTEIN"/>
    <property type="match status" value="1"/>
</dbReference>